<dbReference type="PROSITE" id="PS50994">
    <property type="entry name" value="INTEGRASE"/>
    <property type="match status" value="1"/>
</dbReference>
<evidence type="ECO:0000313" key="10">
    <source>
        <dbReference type="Proteomes" id="UP001075354"/>
    </source>
</evidence>
<dbReference type="InterPro" id="IPR001878">
    <property type="entry name" value="Znf_CCHC"/>
</dbReference>
<dbReference type="Pfam" id="PF22936">
    <property type="entry name" value="Pol_BBD"/>
    <property type="match status" value="1"/>
</dbReference>
<keyword evidence="1" id="KW-0645">Protease</keyword>
<dbReference type="Gene3D" id="3.30.420.10">
    <property type="entry name" value="Ribonuclease H-like superfamily/Ribonuclease H"/>
    <property type="match status" value="1"/>
</dbReference>
<dbReference type="InterPro" id="IPR013103">
    <property type="entry name" value="RVT_2"/>
</dbReference>
<dbReference type="Pfam" id="PF07727">
    <property type="entry name" value="RVT_2"/>
    <property type="match status" value="1"/>
</dbReference>
<dbReference type="InterPro" id="IPR036397">
    <property type="entry name" value="RNaseH_sf"/>
</dbReference>
<protein>
    <recommendedName>
        <fullName evidence="11">Retrovirus-related Pol polyprotein from transposon TNT 1-94</fullName>
    </recommendedName>
</protein>
<dbReference type="SUPFAM" id="SSF57756">
    <property type="entry name" value="Retrovirus zinc finger-like domains"/>
    <property type="match status" value="1"/>
</dbReference>
<dbReference type="InterPro" id="IPR001584">
    <property type="entry name" value="Integrase_cat-core"/>
</dbReference>
<feature type="domain" description="CCHC-type" evidence="7">
    <location>
        <begin position="141"/>
        <end position="155"/>
    </location>
</feature>
<dbReference type="SMART" id="SM00343">
    <property type="entry name" value="ZnF_C2HC"/>
    <property type="match status" value="2"/>
</dbReference>
<feature type="compositionally biased region" description="Low complexity" evidence="6">
    <location>
        <begin position="76"/>
        <end position="86"/>
    </location>
</feature>
<feature type="domain" description="Integrase catalytic" evidence="8">
    <location>
        <begin position="396"/>
        <end position="562"/>
    </location>
</feature>
<dbReference type="InterPro" id="IPR054722">
    <property type="entry name" value="PolX-like_BBD"/>
</dbReference>
<dbReference type="Pfam" id="PF25597">
    <property type="entry name" value="SH3_retrovirus"/>
    <property type="match status" value="1"/>
</dbReference>
<keyword evidence="10" id="KW-1185">Reference proteome</keyword>
<evidence type="ECO:0000256" key="2">
    <source>
        <dbReference type="ARBA" id="ARBA00022723"/>
    </source>
</evidence>
<evidence type="ECO:0000313" key="9">
    <source>
        <dbReference type="EMBL" id="KAJ1520362.1"/>
    </source>
</evidence>
<dbReference type="InterPro" id="IPR036875">
    <property type="entry name" value="Znf_CCHC_sf"/>
</dbReference>
<dbReference type="Proteomes" id="UP001075354">
    <property type="component" value="Chromosome 14"/>
</dbReference>
<dbReference type="PANTHER" id="PTHR42648:SF28">
    <property type="entry name" value="TRANSPOSON-ENCODED PROTEIN WITH RIBONUCLEASE H-LIKE AND RETROVIRUS ZINC FINGER-LIKE DOMAINS"/>
    <property type="match status" value="1"/>
</dbReference>
<dbReference type="InterPro" id="IPR043502">
    <property type="entry name" value="DNA/RNA_pol_sf"/>
</dbReference>
<reference evidence="9" key="1">
    <citation type="submission" date="2022-12" db="EMBL/GenBank/DDBJ databases">
        <title>Chromosome-level genome assembly of the bean flower thrips Megalurothrips usitatus.</title>
        <authorList>
            <person name="Ma L."/>
            <person name="Liu Q."/>
            <person name="Li H."/>
            <person name="Cai W."/>
        </authorList>
    </citation>
    <scope>NUCLEOTIDE SEQUENCE</scope>
    <source>
        <strain evidence="9">Cailab_2022a</strain>
    </source>
</reference>
<accession>A0AAV7X738</accession>
<organism evidence="9 10">
    <name type="scientific">Megalurothrips usitatus</name>
    <name type="common">bean blossom thrips</name>
    <dbReference type="NCBI Taxonomy" id="439358"/>
    <lineage>
        <taxon>Eukaryota</taxon>
        <taxon>Metazoa</taxon>
        <taxon>Ecdysozoa</taxon>
        <taxon>Arthropoda</taxon>
        <taxon>Hexapoda</taxon>
        <taxon>Insecta</taxon>
        <taxon>Pterygota</taxon>
        <taxon>Neoptera</taxon>
        <taxon>Paraneoptera</taxon>
        <taxon>Thysanoptera</taxon>
        <taxon>Terebrantia</taxon>
        <taxon>Thripoidea</taxon>
        <taxon>Thripidae</taxon>
        <taxon>Megalurothrips</taxon>
    </lineage>
</organism>
<dbReference type="EMBL" id="JAPTSV010000014">
    <property type="protein sequence ID" value="KAJ1520362.1"/>
    <property type="molecule type" value="Genomic_DNA"/>
</dbReference>
<dbReference type="GO" id="GO:0008270">
    <property type="term" value="F:zinc ion binding"/>
    <property type="evidence" value="ECO:0007669"/>
    <property type="project" value="UniProtKB-KW"/>
</dbReference>
<keyword evidence="5" id="KW-0863">Zinc-finger</keyword>
<feature type="domain" description="CCHC-type" evidence="7">
    <location>
        <begin position="123"/>
        <end position="139"/>
    </location>
</feature>
<dbReference type="GO" id="GO:0042575">
    <property type="term" value="C:DNA polymerase complex"/>
    <property type="evidence" value="ECO:0007669"/>
    <property type="project" value="UniProtKB-ARBA"/>
</dbReference>
<keyword evidence="2" id="KW-0479">Metal-binding</keyword>
<evidence type="ECO:0000259" key="7">
    <source>
        <dbReference type="PROSITE" id="PS50158"/>
    </source>
</evidence>
<dbReference type="GO" id="GO:0015074">
    <property type="term" value="P:DNA integration"/>
    <property type="evidence" value="ECO:0007669"/>
    <property type="project" value="InterPro"/>
</dbReference>
<keyword evidence="3" id="KW-0064">Aspartyl protease</keyword>
<dbReference type="PROSITE" id="PS50158">
    <property type="entry name" value="ZF_CCHC"/>
    <property type="match status" value="2"/>
</dbReference>
<dbReference type="InterPro" id="IPR057670">
    <property type="entry name" value="SH3_retrovirus"/>
</dbReference>
<gene>
    <name evidence="9" type="ORF">ONE63_003497</name>
</gene>
<evidence type="ECO:0000256" key="6">
    <source>
        <dbReference type="SAM" id="MobiDB-lite"/>
    </source>
</evidence>
<keyword evidence="5" id="KW-0862">Zinc</keyword>
<evidence type="ECO:0000256" key="4">
    <source>
        <dbReference type="ARBA" id="ARBA00022801"/>
    </source>
</evidence>
<dbReference type="Pfam" id="PF00098">
    <property type="entry name" value="zf-CCHC"/>
    <property type="match status" value="2"/>
</dbReference>
<feature type="compositionally biased region" description="Gly residues" evidence="6">
    <location>
        <begin position="89"/>
        <end position="105"/>
    </location>
</feature>
<dbReference type="GO" id="GO:0004190">
    <property type="term" value="F:aspartic-type endopeptidase activity"/>
    <property type="evidence" value="ECO:0007669"/>
    <property type="project" value="UniProtKB-KW"/>
</dbReference>
<dbReference type="SUPFAM" id="SSF53098">
    <property type="entry name" value="Ribonuclease H-like"/>
    <property type="match status" value="1"/>
</dbReference>
<evidence type="ECO:0000256" key="3">
    <source>
        <dbReference type="ARBA" id="ARBA00022750"/>
    </source>
</evidence>
<evidence type="ECO:0008006" key="11">
    <source>
        <dbReference type="Google" id="ProtNLM"/>
    </source>
</evidence>
<name>A0AAV7X738_9NEOP</name>
<comment type="caution">
    <text evidence="9">The sequence shown here is derived from an EMBL/GenBank/DDBJ whole genome shotgun (WGS) entry which is preliminary data.</text>
</comment>
<dbReference type="InterPro" id="IPR039537">
    <property type="entry name" value="Retrotran_Ty1/copia-like"/>
</dbReference>
<evidence type="ECO:0000256" key="5">
    <source>
        <dbReference type="PROSITE-ProRule" id="PRU00047"/>
    </source>
</evidence>
<dbReference type="GO" id="GO:0071897">
    <property type="term" value="P:DNA biosynthetic process"/>
    <property type="evidence" value="ECO:0007669"/>
    <property type="project" value="UniProtKB-ARBA"/>
</dbReference>
<dbReference type="Pfam" id="PF00665">
    <property type="entry name" value="rve"/>
    <property type="match status" value="1"/>
</dbReference>
<keyword evidence="4" id="KW-0378">Hydrolase</keyword>
<feature type="region of interest" description="Disordered" evidence="6">
    <location>
        <begin position="66"/>
        <end position="114"/>
    </location>
</feature>
<dbReference type="PANTHER" id="PTHR42648">
    <property type="entry name" value="TRANSPOSASE, PUTATIVE-RELATED"/>
    <property type="match status" value="1"/>
</dbReference>
<sequence>MSSSLNLGLNRVVKNAGYGLELIDKQLAGVFLLGLPKQKYRVTISMLGKEPGERCNTQMVKSALLSEKDVEDSETNSGAFASSSRGGHSRGGGNRGRGGRGGFRGGGKDINANDTKASSQEFKCFNCNQSGHSKKFCPSIKCHKCNKLGHLAINCQGEVQNTENSDNLSNQKPKFRACVSSSKAMLSSGSQSGFCEFLVDSAATDHICNDRSLFSDLRASSGEITMGKGSVAVLGEGKIELQISDECGGWKLQVSHVLYAPDYNFNLLSTSKLAKKDIFCTSEREKLVARDAADNMEVVFTAPEIEGLYVLKVKVDNNNQRAKVGCASDVSVNEINVNNAVALRSAIEWHSKLGHLHEEAIKKIPVIDCHGKIDEKCDVCAKGKATRIGFPVKSERKSEKLLELIHTDVMGKLATSVRGSRYAVTFIDDYSRHVSVFYLSRKDQVFNVFKEYKTKVEVLHESRIKALQSDGGGEYMDAEFQRFLRENGIVQRRTVRDSPEQNGIAERQNRTLANAVRCMLIESGPPVSFWAEAMSVACYLRNLSPSRAINNRIPVVLWSNKEVRAETYKRLLPFGCKGWIYKKDGKFEQRAHDCVFVGYGDNMMGSSEVKGYRVWVPSVRKFIVAHDVKFDVKVFPYKIKNSKNVWTVPDVPIVPDNDNVIETCLYFEENLGEGEDDDMIENLQVAGEVYHGEENVILQDYAELNVEPEPEMEIVLPRRSERIIKQKMCILDCCKGENSNHTSLMSILRSAVCTCCCVSMFIEECDCVETMIMEPKNIYMALNGKYGDEWRSAMSEELLALEAKHVFEIVDRPKCVKVLSCKWVFKIKQHQDGSIERFRARLVARGFDQIKGVNYHKTDSPVIKKKTVRLLLAIAVQKNWVVHHLGVLSAYLNSPLEEEVYVEIPDGIESDRSKVWKLNKSLYGLKQSAREWHKRIDSMLRDLGLESLKKDRCLYVNKKKNLFVGLYVDDLGFWGELEEVEFVKRHLSSMIEVRDIGKMENFLSMHIVQENDCISIDQKKNTLKRLWMSFI</sequence>
<evidence type="ECO:0000259" key="8">
    <source>
        <dbReference type="PROSITE" id="PS50994"/>
    </source>
</evidence>
<proteinExistence type="predicted"/>
<evidence type="ECO:0000256" key="1">
    <source>
        <dbReference type="ARBA" id="ARBA00022670"/>
    </source>
</evidence>
<dbReference type="InterPro" id="IPR012337">
    <property type="entry name" value="RNaseH-like_sf"/>
</dbReference>
<dbReference type="AlphaFoldDB" id="A0AAV7X738"/>
<dbReference type="GO" id="GO:0003676">
    <property type="term" value="F:nucleic acid binding"/>
    <property type="evidence" value="ECO:0007669"/>
    <property type="project" value="InterPro"/>
</dbReference>
<dbReference type="SUPFAM" id="SSF56672">
    <property type="entry name" value="DNA/RNA polymerases"/>
    <property type="match status" value="1"/>
</dbReference>
<dbReference type="Gene3D" id="4.10.60.10">
    <property type="entry name" value="Zinc finger, CCHC-type"/>
    <property type="match status" value="1"/>
</dbReference>
<dbReference type="GO" id="GO:0006508">
    <property type="term" value="P:proteolysis"/>
    <property type="evidence" value="ECO:0007669"/>
    <property type="project" value="UniProtKB-KW"/>
</dbReference>